<comment type="caution">
    <text evidence="1">The sequence shown here is derived from an EMBL/GenBank/DDBJ whole genome shotgun (WGS) entry which is preliminary data.</text>
</comment>
<dbReference type="Proteomes" id="UP000004986">
    <property type="component" value="Unassembled WGS sequence"/>
</dbReference>
<gene>
    <name evidence="1" type="ORF">PSYPI_47698</name>
</gene>
<accession>F3GRG9</accession>
<sequence>PPPLMSNNRARLVIGHFVPNGSALGLDDIRGFNLDTYIPS</sequence>
<dbReference type="AlphaFoldDB" id="F3GRG9"/>
<feature type="non-terminal residue" evidence="1">
    <location>
        <position position="40"/>
    </location>
</feature>
<proteinExistence type="predicted"/>
<protein>
    <submittedName>
        <fullName evidence="1">Uncharacterized protein</fullName>
    </submittedName>
</protein>
<feature type="non-terminal residue" evidence="1">
    <location>
        <position position="1"/>
    </location>
</feature>
<keyword evidence="2" id="KW-1185">Reference proteome</keyword>
<name>F3GRG9_PSESJ</name>
<evidence type="ECO:0000313" key="1">
    <source>
        <dbReference type="EMBL" id="EGH49672.1"/>
    </source>
</evidence>
<organism evidence="1 2">
    <name type="scientific">Pseudomonas syringae pv. pisi str. 1704B</name>
    <dbReference type="NCBI Taxonomy" id="629263"/>
    <lineage>
        <taxon>Bacteria</taxon>
        <taxon>Pseudomonadati</taxon>
        <taxon>Pseudomonadota</taxon>
        <taxon>Gammaproteobacteria</taxon>
        <taxon>Pseudomonadales</taxon>
        <taxon>Pseudomonadaceae</taxon>
        <taxon>Pseudomonas</taxon>
        <taxon>Pseudomonas syringae</taxon>
    </lineage>
</organism>
<reference evidence="1 2" key="1">
    <citation type="journal article" date="2011" name="PLoS Pathog.">
        <title>Dynamic evolution of pathogenicity revealed by sequencing and comparative genomics of 19 Pseudomonas syringae isolates.</title>
        <authorList>
            <person name="Baltrus D.A."/>
            <person name="Nishimura M.T."/>
            <person name="Romanchuk A."/>
            <person name="Chang J.H."/>
            <person name="Mukhtar M.S."/>
            <person name="Cherkis K."/>
            <person name="Roach J."/>
            <person name="Grant S.R."/>
            <person name="Jones C.D."/>
            <person name="Dangl J.L."/>
        </authorList>
    </citation>
    <scope>NUCLEOTIDE SEQUENCE [LARGE SCALE GENOMIC DNA]</scope>
    <source>
        <strain evidence="1 2">1704B</strain>
    </source>
</reference>
<dbReference type="EMBL" id="AEAI01004567">
    <property type="protein sequence ID" value="EGH49672.1"/>
    <property type="molecule type" value="Genomic_DNA"/>
</dbReference>
<evidence type="ECO:0000313" key="2">
    <source>
        <dbReference type="Proteomes" id="UP000004986"/>
    </source>
</evidence>